<name>X1E5S4_9ZZZZ</name>
<dbReference type="Pfam" id="PF01314">
    <property type="entry name" value="AFOR_C"/>
    <property type="match status" value="1"/>
</dbReference>
<feature type="compositionally biased region" description="Basic and acidic residues" evidence="1">
    <location>
        <begin position="102"/>
        <end position="112"/>
    </location>
</feature>
<dbReference type="AlphaFoldDB" id="X1E5S4"/>
<dbReference type="GO" id="GO:0009055">
    <property type="term" value="F:electron transfer activity"/>
    <property type="evidence" value="ECO:0007669"/>
    <property type="project" value="InterPro"/>
</dbReference>
<organism evidence="3">
    <name type="scientific">marine sediment metagenome</name>
    <dbReference type="NCBI Taxonomy" id="412755"/>
    <lineage>
        <taxon>unclassified sequences</taxon>
        <taxon>metagenomes</taxon>
        <taxon>ecological metagenomes</taxon>
    </lineage>
</organism>
<dbReference type="InterPro" id="IPR013985">
    <property type="entry name" value="Ald_Fedxn_OxRdtase_dom3"/>
</dbReference>
<dbReference type="InterPro" id="IPR036021">
    <property type="entry name" value="Tungsten_al_ferr_oxy-like_C"/>
</dbReference>
<evidence type="ECO:0000313" key="3">
    <source>
        <dbReference type="EMBL" id="GAH15755.1"/>
    </source>
</evidence>
<sequence>MDIDEAGLWQIAKRNRNLIRAINVRRGMRRKDERPPEDHWRKRFPEIEAKLLDEYYKFKGWNNEGIPTKETLDELGLDYVGQDLEQRGIYKKKKVKVAKSGPKKEKSQGNKE</sequence>
<evidence type="ECO:0000256" key="1">
    <source>
        <dbReference type="SAM" id="MobiDB-lite"/>
    </source>
</evidence>
<feature type="domain" description="Aldehyde ferredoxin oxidoreductase C-terminal" evidence="2">
    <location>
        <begin position="1"/>
        <end position="77"/>
    </location>
</feature>
<dbReference type="SUPFAM" id="SSF48310">
    <property type="entry name" value="Aldehyde ferredoxin oxidoreductase, C-terminal domains"/>
    <property type="match status" value="1"/>
</dbReference>
<dbReference type="GO" id="GO:0016625">
    <property type="term" value="F:oxidoreductase activity, acting on the aldehyde or oxo group of donors, iron-sulfur protein as acceptor"/>
    <property type="evidence" value="ECO:0007669"/>
    <property type="project" value="InterPro"/>
</dbReference>
<feature type="region of interest" description="Disordered" evidence="1">
    <location>
        <begin position="93"/>
        <end position="112"/>
    </location>
</feature>
<dbReference type="GO" id="GO:0051536">
    <property type="term" value="F:iron-sulfur cluster binding"/>
    <property type="evidence" value="ECO:0007669"/>
    <property type="project" value="InterPro"/>
</dbReference>
<dbReference type="InterPro" id="IPR001203">
    <property type="entry name" value="OxRdtase_Ald_Fedxn_C"/>
</dbReference>
<proteinExistence type="predicted"/>
<comment type="caution">
    <text evidence="3">The sequence shown here is derived from an EMBL/GenBank/DDBJ whole genome shotgun (WGS) entry which is preliminary data.</text>
</comment>
<gene>
    <name evidence="3" type="ORF">S01H4_60358</name>
</gene>
<dbReference type="EMBL" id="BART01035573">
    <property type="protein sequence ID" value="GAH15755.1"/>
    <property type="molecule type" value="Genomic_DNA"/>
</dbReference>
<dbReference type="Gene3D" id="1.10.599.10">
    <property type="entry name" value="Aldehyde Ferredoxin Oxidoreductase Protein, subunit A, domain 3"/>
    <property type="match status" value="1"/>
</dbReference>
<evidence type="ECO:0000259" key="2">
    <source>
        <dbReference type="Pfam" id="PF01314"/>
    </source>
</evidence>
<protein>
    <recommendedName>
        <fullName evidence="2">Aldehyde ferredoxin oxidoreductase C-terminal domain-containing protein</fullName>
    </recommendedName>
</protein>
<accession>X1E5S4</accession>
<reference evidence="3" key="1">
    <citation type="journal article" date="2014" name="Front. Microbiol.">
        <title>High frequency of phylogenetically diverse reductive dehalogenase-homologous genes in deep subseafloor sedimentary metagenomes.</title>
        <authorList>
            <person name="Kawai M."/>
            <person name="Futagami T."/>
            <person name="Toyoda A."/>
            <person name="Takaki Y."/>
            <person name="Nishi S."/>
            <person name="Hori S."/>
            <person name="Arai W."/>
            <person name="Tsubouchi T."/>
            <person name="Morono Y."/>
            <person name="Uchiyama I."/>
            <person name="Ito T."/>
            <person name="Fujiyama A."/>
            <person name="Inagaki F."/>
            <person name="Takami H."/>
        </authorList>
    </citation>
    <scope>NUCLEOTIDE SEQUENCE</scope>
    <source>
        <strain evidence="3">Expedition CK06-06</strain>
    </source>
</reference>